<sequence>MRATYGGMSAAIGLVLFVLASKPQWEKLGVFAVLVFMLGMAIGRIVGLFVDGSTSAVMYVYLALEIVAFILSSYLLSKDQPQ</sequence>
<feature type="transmembrane region" description="Helical" evidence="1">
    <location>
        <begin position="56"/>
        <end position="76"/>
    </location>
</feature>
<evidence type="ECO:0000313" key="3">
    <source>
        <dbReference type="Proteomes" id="UP000439591"/>
    </source>
</evidence>
<dbReference type="AlphaFoldDB" id="A0A5S9QT51"/>
<proteinExistence type="predicted"/>
<keyword evidence="1" id="KW-1133">Transmembrane helix</keyword>
<evidence type="ECO:0000313" key="2">
    <source>
        <dbReference type="EMBL" id="CAA0122506.1"/>
    </source>
</evidence>
<dbReference type="InterPro" id="IPR025597">
    <property type="entry name" value="DUF4345"/>
</dbReference>
<accession>A0A5S9QT51</accession>
<protein>
    <recommendedName>
        <fullName evidence="4">DUF4345 domain-containing protein</fullName>
    </recommendedName>
</protein>
<evidence type="ECO:0000256" key="1">
    <source>
        <dbReference type="SAM" id="Phobius"/>
    </source>
</evidence>
<organism evidence="2 3">
    <name type="scientific">Zhongshania aliphaticivorans</name>
    <dbReference type="NCBI Taxonomy" id="1470434"/>
    <lineage>
        <taxon>Bacteria</taxon>
        <taxon>Pseudomonadati</taxon>
        <taxon>Pseudomonadota</taxon>
        <taxon>Gammaproteobacteria</taxon>
        <taxon>Cellvibrionales</taxon>
        <taxon>Spongiibacteraceae</taxon>
        <taxon>Zhongshania</taxon>
    </lineage>
</organism>
<gene>
    <name evidence="2" type="ORF">KFEGEMFD_04009</name>
</gene>
<dbReference type="Proteomes" id="UP000439591">
    <property type="component" value="Unassembled WGS sequence"/>
</dbReference>
<feature type="transmembrane region" description="Helical" evidence="1">
    <location>
        <begin position="6"/>
        <end position="21"/>
    </location>
</feature>
<reference evidence="2 3" key="1">
    <citation type="submission" date="2019-11" db="EMBL/GenBank/DDBJ databases">
        <authorList>
            <person name="Holert J."/>
        </authorList>
    </citation>
    <scope>NUCLEOTIDE SEQUENCE [LARGE SCALE GENOMIC DNA]</scope>
    <source>
        <strain evidence="2">BC3_2A</strain>
    </source>
</reference>
<keyword evidence="1" id="KW-0812">Transmembrane</keyword>
<dbReference type="Pfam" id="PF14248">
    <property type="entry name" value="DUF4345"/>
    <property type="match status" value="1"/>
</dbReference>
<dbReference type="EMBL" id="CACSIM010000008">
    <property type="protein sequence ID" value="CAA0122506.1"/>
    <property type="molecule type" value="Genomic_DNA"/>
</dbReference>
<name>A0A5S9QT51_9GAMM</name>
<evidence type="ECO:0008006" key="4">
    <source>
        <dbReference type="Google" id="ProtNLM"/>
    </source>
</evidence>
<keyword evidence="1" id="KW-0472">Membrane</keyword>
<feature type="transmembrane region" description="Helical" evidence="1">
    <location>
        <begin position="28"/>
        <end position="50"/>
    </location>
</feature>